<evidence type="ECO:0000313" key="3">
    <source>
        <dbReference type="EMBL" id="EFC37273.1"/>
    </source>
</evidence>
<accession>D2W106</accession>
<dbReference type="RefSeq" id="XP_002670017.1">
    <property type="nucleotide sequence ID" value="XM_002669971.1"/>
</dbReference>
<dbReference type="Pfam" id="PF13401">
    <property type="entry name" value="AAA_22"/>
    <property type="match status" value="1"/>
</dbReference>
<dbReference type="GO" id="GO:0016887">
    <property type="term" value="F:ATP hydrolysis activity"/>
    <property type="evidence" value="ECO:0007669"/>
    <property type="project" value="InterPro"/>
</dbReference>
<sequence length="382" mass="43662">MSTVRADNQQVIKQEERQKEKFIKQYKEVGIVVVGVVSLIVAVLNGLNSNIYSREKKVETVSPIVDNVARLNQSFYSSQIQSNPFIVTNEFSDLFTNTLKSMQRCELSMRGFYGESGIGKTTMLKESLRLLEPFPYLLVSLSKTTTIKELAKLMNLVVDDEARWSDIQLAINQFIALAHQNQKGQCPILIIDNANRNRKITEQFIDMVRENTERQVGLLIVISDGYYTGLDTAGGRLWTTELLEPSHEFGVKYLNKLNLTNNDTITRVLDITGTKAVYLGYARYCLKSNGGRMDFRCLETIIDQLITRTIALLPNKIREIIMTKAAELIKDPNGNHTLPQYITEETEKMIYRSNILRQGSAFKSVVIFQNKTVKRYFEKIFK</sequence>
<proteinExistence type="predicted"/>
<feature type="transmembrane region" description="Helical" evidence="1">
    <location>
        <begin position="29"/>
        <end position="47"/>
    </location>
</feature>
<dbReference type="Proteomes" id="UP000006671">
    <property type="component" value="Unassembled WGS sequence"/>
</dbReference>
<dbReference type="EMBL" id="GG738920">
    <property type="protein sequence ID" value="EFC37273.1"/>
    <property type="molecule type" value="Genomic_DNA"/>
</dbReference>
<dbReference type="GeneID" id="8856949"/>
<evidence type="ECO:0000256" key="1">
    <source>
        <dbReference type="SAM" id="Phobius"/>
    </source>
</evidence>
<dbReference type="SUPFAM" id="SSF52540">
    <property type="entry name" value="P-loop containing nucleoside triphosphate hydrolases"/>
    <property type="match status" value="1"/>
</dbReference>
<name>D2W106_NAEGR</name>
<dbReference type="KEGG" id="ngr:NAEGRDRAFT_53861"/>
<dbReference type="InterPro" id="IPR027417">
    <property type="entry name" value="P-loop_NTPase"/>
</dbReference>
<protein>
    <submittedName>
        <fullName evidence="3">Predicted protein</fullName>
    </submittedName>
</protein>
<dbReference type="Gene3D" id="3.40.50.300">
    <property type="entry name" value="P-loop containing nucleotide triphosphate hydrolases"/>
    <property type="match status" value="1"/>
</dbReference>
<dbReference type="AlphaFoldDB" id="D2W106"/>
<keyword evidence="1" id="KW-0472">Membrane</keyword>
<evidence type="ECO:0000313" key="4">
    <source>
        <dbReference type="Proteomes" id="UP000006671"/>
    </source>
</evidence>
<evidence type="ECO:0000259" key="2">
    <source>
        <dbReference type="Pfam" id="PF13401"/>
    </source>
</evidence>
<keyword evidence="4" id="KW-1185">Reference proteome</keyword>
<reference evidence="3 4" key="1">
    <citation type="journal article" date="2010" name="Cell">
        <title>The genome of Naegleria gruberi illuminates early eukaryotic versatility.</title>
        <authorList>
            <person name="Fritz-Laylin L.K."/>
            <person name="Prochnik S.E."/>
            <person name="Ginger M.L."/>
            <person name="Dacks J.B."/>
            <person name="Carpenter M.L."/>
            <person name="Field M.C."/>
            <person name="Kuo A."/>
            <person name="Paredez A."/>
            <person name="Chapman J."/>
            <person name="Pham J."/>
            <person name="Shu S."/>
            <person name="Neupane R."/>
            <person name="Cipriano M."/>
            <person name="Mancuso J."/>
            <person name="Tu H."/>
            <person name="Salamov A."/>
            <person name="Lindquist E."/>
            <person name="Shapiro H."/>
            <person name="Lucas S."/>
            <person name="Grigoriev I.V."/>
            <person name="Cande W.Z."/>
            <person name="Fulton C."/>
            <person name="Rokhsar D.S."/>
            <person name="Dawson S.C."/>
        </authorList>
    </citation>
    <scope>NUCLEOTIDE SEQUENCE [LARGE SCALE GENOMIC DNA]</scope>
    <source>
        <strain evidence="3 4">NEG-M</strain>
    </source>
</reference>
<organism evidence="4">
    <name type="scientific">Naegleria gruberi</name>
    <name type="common">Amoeba</name>
    <dbReference type="NCBI Taxonomy" id="5762"/>
    <lineage>
        <taxon>Eukaryota</taxon>
        <taxon>Discoba</taxon>
        <taxon>Heterolobosea</taxon>
        <taxon>Tetramitia</taxon>
        <taxon>Eutetramitia</taxon>
        <taxon>Vahlkampfiidae</taxon>
        <taxon>Naegleria</taxon>
    </lineage>
</organism>
<dbReference type="InterPro" id="IPR049945">
    <property type="entry name" value="AAA_22"/>
</dbReference>
<dbReference type="InParanoid" id="D2W106"/>
<gene>
    <name evidence="3" type="ORF">NAEGRDRAFT_53861</name>
</gene>
<keyword evidence="1" id="KW-0812">Transmembrane</keyword>
<feature type="domain" description="ORC1/DEAH AAA+ ATPase" evidence="2">
    <location>
        <begin position="113"/>
        <end position="197"/>
    </location>
</feature>
<dbReference type="VEuPathDB" id="AmoebaDB:NAEGRDRAFT_53861"/>
<keyword evidence="1" id="KW-1133">Transmembrane helix</keyword>